<keyword evidence="1" id="KW-0472">Membrane</keyword>
<proteinExistence type="predicted"/>
<keyword evidence="1" id="KW-0812">Transmembrane</keyword>
<sequence length="185" mass="20746">MKRHYFISDDLDELDRVEAELESEGLDKPQIHVYSEDDTGVDTHEHLHNVEAVLKKDVVHGTELGALIGVAAAALVLLIAWMSGLPETVTWVPFIFLAIVALGFCTWEGGLFGIQEMHHDFKQFRDELKSGKHVLFVDIEPNQVSALQRVIARHPQVRNAGTGSATPGFVIKAQRKWKEFVHTMP</sequence>
<feature type="transmembrane region" description="Helical" evidence="1">
    <location>
        <begin position="91"/>
        <end position="114"/>
    </location>
</feature>
<evidence type="ECO:0000313" key="3">
    <source>
        <dbReference type="Proteomes" id="UP000537130"/>
    </source>
</evidence>
<keyword evidence="3" id="KW-1185">Reference proteome</keyword>
<accession>A0A7W4Z6L7</accession>
<dbReference type="EMBL" id="JACHWY010000003">
    <property type="protein sequence ID" value="MBB3048649.1"/>
    <property type="molecule type" value="Genomic_DNA"/>
</dbReference>
<reference evidence="2 3" key="1">
    <citation type="submission" date="2020-08" db="EMBL/GenBank/DDBJ databases">
        <title>Genomic Encyclopedia of Type Strains, Phase III (KMG-III): the genomes of soil and plant-associated and newly described type strains.</title>
        <authorList>
            <person name="Whitman W."/>
        </authorList>
    </citation>
    <scope>NUCLEOTIDE SEQUENCE [LARGE SCALE GENOMIC DNA]</scope>
    <source>
        <strain evidence="2 3">CECT 8654</strain>
    </source>
</reference>
<comment type="caution">
    <text evidence="2">The sequence shown here is derived from an EMBL/GenBank/DDBJ whole genome shotgun (WGS) entry which is preliminary data.</text>
</comment>
<evidence type="ECO:0008006" key="4">
    <source>
        <dbReference type="Google" id="ProtNLM"/>
    </source>
</evidence>
<gene>
    <name evidence="2" type="ORF">FHR99_002923</name>
</gene>
<protein>
    <recommendedName>
        <fullName evidence="4">NAD/FAD-utilizing enzyme</fullName>
    </recommendedName>
</protein>
<dbReference type="RefSeq" id="WP_183411422.1">
    <property type="nucleotide sequence ID" value="NZ_JACHWY010000003.1"/>
</dbReference>
<name>A0A7W4Z6L7_9GAMM</name>
<dbReference type="Proteomes" id="UP000537130">
    <property type="component" value="Unassembled WGS sequence"/>
</dbReference>
<keyword evidence="1" id="KW-1133">Transmembrane helix</keyword>
<evidence type="ECO:0000313" key="2">
    <source>
        <dbReference type="EMBL" id="MBB3048649.1"/>
    </source>
</evidence>
<evidence type="ECO:0000256" key="1">
    <source>
        <dbReference type="SAM" id="Phobius"/>
    </source>
</evidence>
<feature type="transmembrane region" description="Helical" evidence="1">
    <location>
        <begin position="64"/>
        <end position="85"/>
    </location>
</feature>
<dbReference type="AlphaFoldDB" id="A0A7W4Z6L7"/>
<organism evidence="2 3">
    <name type="scientific">Litorivivens lipolytica</name>
    <dbReference type="NCBI Taxonomy" id="1524264"/>
    <lineage>
        <taxon>Bacteria</taxon>
        <taxon>Pseudomonadati</taxon>
        <taxon>Pseudomonadota</taxon>
        <taxon>Gammaproteobacteria</taxon>
        <taxon>Litorivivens</taxon>
    </lineage>
</organism>